<evidence type="ECO:0000313" key="2">
    <source>
        <dbReference type="EMBL" id="AEC46008.1"/>
    </source>
</evidence>
<organism evidence="2 3">
    <name type="scientific">Mesomycoplasma hyorhinis (strain MCLD)</name>
    <name type="common">Mycoplasma hyorhinis</name>
    <dbReference type="NCBI Taxonomy" id="936139"/>
    <lineage>
        <taxon>Bacteria</taxon>
        <taxon>Bacillati</taxon>
        <taxon>Mycoplasmatota</taxon>
        <taxon>Mycoplasmoidales</taxon>
        <taxon>Metamycoplasmataceae</taxon>
        <taxon>Mesomycoplasma</taxon>
    </lineage>
</organism>
<protein>
    <submittedName>
        <fullName evidence="2">Uncharacterized protein</fullName>
    </submittedName>
</protein>
<proteinExistence type="predicted"/>
<sequence length="83" mass="9828">MAKRSWGAFEKDITLLSALKKSGEFDNVYPKIKNIKDKLHQFLKDFSNLEEYQVIRLNLKARKFANELKDKKEKIKNLNLMVL</sequence>
<dbReference type="Proteomes" id="UP000008738">
    <property type="component" value="Chromosome"/>
</dbReference>
<dbReference type="EMBL" id="CP002669">
    <property type="protein sequence ID" value="AEC46008.1"/>
    <property type="molecule type" value="Genomic_DNA"/>
</dbReference>
<gene>
    <name evidence="2" type="ordered locus">SRH_02285</name>
</gene>
<evidence type="ECO:0000256" key="1">
    <source>
        <dbReference type="SAM" id="Coils"/>
    </source>
</evidence>
<dbReference type="RefSeq" id="WP_014582671.1">
    <property type="nucleotide sequence ID" value="NC_017519.1"/>
</dbReference>
<feature type="coiled-coil region" evidence="1">
    <location>
        <begin position="54"/>
        <end position="81"/>
    </location>
</feature>
<keyword evidence="1" id="KW-0175">Coiled coil</keyword>
<accession>A0ABM5M6E3</accession>
<keyword evidence="3" id="KW-1185">Reference proteome</keyword>
<evidence type="ECO:0000313" key="3">
    <source>
        <dbReference type="Proteomes" id="UP000008738"/>
    </source>
</evidence>
<reference evidence="2 3" key="1">
    <citation type="journal article" date="2011" name="J. Bacteriol.">
        <title>Genome analysis of a Mycoplasma hyorhinis strain derived from a primary human melanoma cell line.</title>
        <authorList>
            <person name="Kornspan J.D."/>
            <person name="Lysnyansky I."/>
            <person name="Kahan T."/>
            <person name="Herrmann R."/>
            <person name="Rottem S."/>
            <person name="Nir-Paz R."/>
        </authorList>
    </citation>
    <scope>NUCLEOTIDE SEQUENCE [LARGE SCALE GENOMIC DNA]</scope>
    <source>
        <strain evidence="2 3">MCLD</strain>
    </source>
</reference>
<name>A0ABM5M6E3_MESHM</name>